<keyword evidence="3" id="KW-1185">Reference proteome</keyword>
<proteinExistence type="predicted"/>
<evidence type="ECO:0000313" key="3">
    <source>
        <dbReference type="Proteomes" id="UP000014500"/>
    </source>
</evidence>
<dbReference type="EnsemblMetazoa" id="SMAR007330-RA">
    <property type="protein sequence ID" value="SMAR007330-PA"/>
    <property type="gene ID" value="SMAR007330"/>
</dbReference>
<feature type="domain" description="MULE transposase" evidence="1">
    <location>
        <begin position="174"/>
        <end position="264"/>
    </location>
</feature>
<dbReference type="AlphaFoldDB" id="T1J1B2"/>
<evidence type="ECO:0000259" key="1">
    <source>
        <dbReference type="Pfam" id="PF10551"/>
    </source>
</evidence>
<dbReference type="PANTHER" id="PTHR47160:SF10">
    <property type="entry name" value="MULE TRANSPOSASE DOMAIN-CONTAINING PROTEIN"/>
    <property type="match status" value="1"/>
</dbReference>
<dbReference type="PhylomeDB" id="T1J1B2"/>
<dbReference type="EMBL" id="JH431782">
    <property type="status" value="NOT_ANNOTATED_CDS"/>
    <property type="molecule type" value="Genomic_DNA"/>
</dbReference>
<accession>T1J1B2</accession>
<dbReference type="HOGENOM" id="CLU_015060_8_1_1"/>
<dbReference type="OMA" id="HRPADIN"/>
<name>T1J1B2_STRMM</name>
<dbReference type="InterPro" id="IPR018289">
    <property type="entry name" value="MULE_transposase_dom"/>
</dbReference>
<organism evidence="2 3">
    <name type="scientific">Strigamia maritima</name>
    <name type="common">European centipede</name>
    <name type="synonym">Geophilus maritimus</name>
    <dbReference type="NCBI Taxonomy" id="126957"/>
    <lineage>
        <taxon>Eukaryota</taxon>
        <taxon>Metazoa</taxon>
        <taxon>Ecdysozoa</taxon>
        <taxon>Arthropoda</taxon>
        <taxon>Myriapoda</taxon>
        <taxon>Chilopoda</taxon>
        <taxon>Pleurostigmophora</taxon>
        <taxon>Geophilomorpha</taxon>
        <taxon>Linotaeniidae</taxon>
        <taxon>Strigamia</taxon>
    </lineage>
</organism>
<reference evidence="3" key="1">
    <citation type="submission" date="2011-05" db="EMBL/GenBank/DDBJ databases">
        <authorList>
            <person name="Richards S.R."/>
            <person name="Qu J."/>
            <person name="Jiang H."/>
            <person name="Jhangiani S.N."/>
            <person name="Agravi P."/>
            <person name="Goodspeed R."/>
            <person name="Gross S."/>
            <person name="Mandapat C."/>
            <person name="Jackson L."/>
            <person name="Mathew T."/>
            <person name="Pu L."/>
            <person name="Thornton R."/>
            <person name="Saada N."/>
            <person name="Wilczek-Boney K.B."/>
            <person name="Lee S."/>
            <person name="Kovar C."/>
            <person name="Wu Y."/>
            <person name="Scherer S.E."/>
            <person name="Worley K.C."/>
            <person name="Muzny D.M."/>
            <person name="Gibbs R."/>
        </authorList>
    </citation>
    <scope>NUCLEOTIDE SEQUENCE</scope>
    <source>
        <strain evidence="3">Brora</strain>
    </source>
</reference>
<sequence>MYRTFVTIDSTRKSSHLYYDESCFLWRKNKISANGTYLSCWRKAKVEDNCSAAAFIPAETPNMLIQRSVHDHGPDDIECKKMLAISKMKQKVATESTSKREVYDNVIASTPRAIARLITYPRVESTLNRVQARDKPKAPQPIEEFWSTLQMPEIQTKFLEGLQRSGFHMGQTYHMDGTFKTCPPFFQQLFTIHLNYRGHAFPLLYSLMTSKSNNSYIRLFQFIKTVIHDGSPRVISDYKLGILSVVSQELRLSQHQGCWFHFCKALRLHMMQQDHLSGLISGNDCHLPLSATIIKVLKMTMALALLPVNRITDGLRQIEAAFRLRAQNYSRDVQEQMNTFFAYVCTYWIDQIRPERFCVYKQPDRTNNRQENFRCTFGMTALPVMSHWMLKKL</sequence>
<dbReference type="Pfam" id="PF10551">
    <property type="entry name" value="MULE"/>
    <property type="match status" value="1"/>
</dbReference>
<reference evidence="2" key="2">
    <citation type="submission" date="2015-02" db="UniProtKB">
        <authorList>
            <consortium name="EnsemblMetazoa"/>
        </authorList>
    </citation>
    <scope>IDENTIFICATION</scope>
</reference>
<dbReference type="PANTHER" id="PTHR47160">
    <property type="entry name" value="PUTATIVE-RELATED"/>
    <property type="match status" value="1"/>
</dbReference>
<protein>
    <recommendedName>
        <fullName evidence="1">MULE transposase domain-containing protein</fullName>
    </recommendedName>
</protein>
<dbReference type="Proteomes" id="UP000014500">
    <property type="component" value="Unassembled WGS sequence"/>
</dbReference>
<evidence type="ECO:0000313" key="2">
    <source>
        <dbReference type="EnsemblMetazoa" id="SMAR007330-PA"/>
    </source>
</evidence>